<dbReference type="InterPro" id="IPR003134">
    <property type="entry name" value="Hs1_Cortactin"/>
</dbReference>
<dbReference type="AlphaFoldDB" id="A0A8C9UAJ2"/>
<dbReference type="GO" id="GO:0051015">
    <property type="term" value="F:actin filament binding"/>
    <property type="evidence" value="ECO:0007669"/>
    <property type="project" value="TreeGrafter"/>
</dbReference>
<reference evidence="7" key="3">
    <citation type="submission" date="2025-09" db="UniProtKB">
        <authorList>
            <consortium name="Ensembl"/>
        </authorList>
    </citation>
    <scope>IDENTIFICATION</scope>
</reference>
<feature type="compositionally biased region" description="Basic and acidic residues" evidence="5">
    <location>
        <begin position="208"/>
        <end position="218"/>
    </location>
</feature>
<feature type="region of interest" description="Disordered" evidence="5">
    <location>
        <begin position="264"/>
        <end position="303"/>
    </location>
</feature>
<feature type="compositionally biased region" description="Basic and acidic residues" evidence="5">
    <location>
        <begin position="139"/>
        <end position="164"/>
    </location>
</feature>
<feature type="domain" description="SH3" evidence="6">
    <location>
        <begin position="348"/>
        <end position="406"/>
    </location>
</feature>
<reference evidence="7 8" key="1">
    <citation type="submission" date="2019-04" db="EMBL/GenBank/DDBJ databases">
        <authorList>
            <consortium name="Wellcome Sanger Institute Data Sharing"/>
        </authorList>
    </citation>
    <scope>NUCLEOTIDE SEQUENCE [LARGE SCALE GENOMIC DNA]</scope>
</reference>
<evidence type="ECO:0000256" key="3">
    <source>
        <dbReference type="ARBA" id="ARBA00022737"/>
    </source>
</evidence>
<dbReference type="GO" id="GO:0030833">
    <property type="term" value="P:regulation of actin filament polymerization"/>
    <property type="evidence" value="ECO:0007669"/>
    <property type="project" value="TreeGrafter"/>
</dbReference>
<dbReference type="PROSITE" id="PS51090">
    <property type="entry name" value="CORTACTIN"/>
    <property type="match status" value="1"/>
</dbReference>
<dbReference type="SMART" id="SM00326">
    <property type="entry name" value="SH3"/>
    <property type="match status" value="1"/>
</dbReference>
<keyword evidence="2" id="KW-0597">Phosphoprotein</keyword>
<evidence type="ECO:0000313" key="7">
    <source>
        <dbReference type="Ensembl" id="ENSSFOP00015060081.1"/>
    </source>
</evidence>
<dbReference type="InterPro" id="IPR036028">
    <property type="entry name" value="SH3-like_dom_sf"/>
</dbReference>
<dbReference type="PANTHER" id="PTHR10829">
    <property type="entry name" value="CORTACTIN AND DREBRIN"/>
    <property type="match status" value="1"/>
</dbReference>
<dbReference type="GO" id="GO:0005884">
    <property type="term" value="C:actin filament"/>
    <property type="evidence" value="ECO:0007669"/>
    <property type="project" value="TreeGrafter"/>
</dbReference>
<feature type="region of interest" description="Disordered" evidence="5">
    <location>
        <begin position="207"/>
        <end position="235"/>
    </location>
</feature>
<evidence type="ECO:0000256" key="1">
    <source>
        <dbReference type="ARBA" id="ARBA00022443"/>
    </source>
</evidence>
<dbReference type="PROSITE" id="PS50002">
    <property type="entry name" value="SH3"/>
    <property type="match status" value="1"/>
</dbReference>
<accession>A0A8C9UAJ2</accession>
<evidence type="ECO:0000256" key="2">
    <source>
        <dbReference type="ARBA" id="ARBA00022553"/>
    </source>
</evidence>
<dbReference type="Gene3D" id="2.30.30.40">
    <property type="entry name" value="SH3 Domains"/>
    <property type="match status" value="1"/>
</dbReference>
<dbReference type="Proteomes" id="UP000694397">
    <property type="component" value="Chromosome 21"/>
</dbReference>
<proteinExistence type="predicted"/>
<dbReference type="PANTHER" id="PTHR10829:SF25">
    <property type="entry name" value="DREBRIN-LIKE PROTEIN"/>
    <property type="match status" value="1"/>
</dbReference>
<dbReference type="SUPFAM" id="SSF50044">
    <property type="entry name" value="SH3-domain"/>
    <property type="match status" value="1"/>
</dbReference>
<gene>
    <name evidence="7" type="primary">LOC108918642</name>
</gene>
<name>A0A8C9UAJ2_SCLFO</name>
<dbReference type="GO" id="GO:0030864">
    <property type="term" value="C:cortical actin cytoskeleton"/>
    <property type="evidence" value="ECO:0007669"/>
    <property type="project" value="TreeGrafter"/>
</dbReference>
<evidence type="ECO:0000259" key="6">
    <source>
        <dbReference type="PROSITE" id="PS50002"/>
    </source>
</evidence>
<protein>
    <submittedName>
        <fullName evidence="7">Hematopoietic lineage cell-specific protein-like</fullName>
    </submittedName>
</protein>
<keyword evidence="1 4" id="KW-0728">SH3 domain</keyword>
<sequence length="412" mass="46450">MAFVFFKYPFQNDVSEQEQRWAGHREHISVSELRQKVSQEHAMLKEKPGAPCRPGGIFGLERNHINKVPMGRSYVAQMEGHSSQAETVVRTGRRLGVQKEQVDKVRSPGCGEMGVIYAKASCPKGLGRMFSMQKLKEKVDRAPERKNHGGEVEKAESQRGEGTPRKYTRHHNLEELLLSVKCAISGTSPHLSRSFLRLQESPRMFGAENEKVAADRNDTGISKKQKPQKAAERFVPSEHVGVSVPNAGAAALRTEFENLVRTLDEDSRRRVEEDRARRKRKEQQQQAKSGHTQPDPAHVSSGHVQLPRRYVSLARSWLLSSEAQPRFSALGTCPCLDCGQIVTWIHCNSLRLFAPALTCTEDEDEISFSVSDVITNIEMASEAWWRGYCHGRFGYFPACFVQVFQCSTTRIN</sequence>
<evidence type="ECO:0000313" key="8">
    <source>
        <dbReference type="Proteomes" id="UP000694397"/>
    </source>
</evidence>
<dbReference type="Pfam" id="PF00018">
    <property type="entry name" value="SH3_1"/>
    <property type="match status" value="1"/>
</dbReference>
<feature type="compositionally biased region" description="Basic and acidic residues" evidence="5">
    <location>
        <begin position="264"/>
        <end position="276"/>
    </location>
</feature>
<organism evidence="7 8">
    <name type="scientific">Scleropages formosus</name>
    <name type="common">Asian bonytongue</name>
    <name type="synonym">Osteoglossum formosum</name>
    <dbReference type="NCBI Taxonomy" id="113540"/>
    <lineage>
        <taxon>Eukaryota</taxon>
        <taxon>Metazoa</taxon>
        <taxon>Chordata</taxon>
        <taxon>Craniata</taxon>
        <taxon>Vertebrata</taxon>
        <taxon>Euteleostomi</taxon>
        <taxon>Actinopterygii</taxon>
        <taxon>Neopterygii</taxon>
        <taxon>Teleostei</taxon>
        <taxon>Osteoglossocephala</taxon>
        <taxon>Osteoglossomorpha</taxon>
        <taxon>Osteoglossiformes</taxon>
        <taxon>Osteoglossidae</taxon>
        <taxon>Scleropages</taxon>
    </lineage>
</organism>
<dbReference type="InterPro" id="IPR001452">
    <property type="entry name" value="SH3_domain"/>
</dbReference>
<dbReference type="GeneTree" id="ENSGT00940000158997"/>
<evidence type="ECO:0000256" key="4">
    <source>
        <dbReference type="PROSITE-ProRule" id="PRU00192"/>
    </source>
</evidence>
<dbReference type="Ensembl" id="ENSSFOT00015067439.1">
    <property type="protein sequence ID" value="ENSSFOP00015060081.1"/>
    <property type="gene ID" value="ENSSFOG00015005657.2"/>
</dbReference>
<evidence type="ECO:0000256" key="5">
    <source>
        <dbReference type="SAM" id="MobiDB-lite"/>
    </source>
</evidence>
<keyword evidence="8" id="KW-1185">Reference proteome</keyword>
<feature type="region of interest" description="Disordered" evidence="5">
    <location>
        <begin position="139"/>
        <end position="165"/>
    </location>
</feature>
<keyword evidence="3" id="KW-0677">Repeat</keyword>
<reference evidence="7" key="2">
    <citation type="submission" date="2025-08" db="UniProtKB">
        <authorList>
            <consortium name="Ensembl"/>
        </authorList>
    </citation>
    <scope>IDENTIFICATION</scope>
</reference>